<dbReference type="PANTHER" id="PTHR47718">
    <property type="entry name" value="OS01G0519700 PROTEIN"/>
    <property type="match status" value="1"/>
</dbReference>
<evidence type="ECO:0000313" key="3">
    <source>
        <dbReference type="EMBL" id="GJU02598.1"/>
    </source>
</evidence>
<reference evidence="3" key="2">
    <citation type="submission" date="2022-01" db="EMBL/GenBank/DDBJ databases">
        <authorList>
            <person name="Yamashiro T."/>
            <person name="Shiraishi A."/>
            <person name="Satake H."/>
            <person name="Nakayama K."/>
        </authorList>
    </citation>
    <scope>NUCLEOTIDE SEQUENCE</scope>
</reference>
<dbReference type="InterPro" id="IPR048684">
    <property type="entry name" value="COG4_C"/>
</dbReference>
<dbReference type="Proteomes" id="UP001151760">
    <property type="component" value="Unassembled WGS sequence"/>
</dbReference>
<evidence type="ECO:0000313" key="4">
    <source>
        <dbReference type="Proteomes" id="UP001151760"/>
    </source>
</evidence>
<feature type="region of interest" description="Disordered" evidence="1">
    <location>
        <begin position="129"/>
        <end position="150"/>
    </location>
</feature>
<protein>
    <submittedName>
        <fullName evidence="3">Conserved oligomeric Golgi complex subunit 4</fullName>
    </submittedName>
</protein>
<dbReference type="EMBL" id="BQNB010021077">
    <property type="protein sequence ID" value="GJU02598.1"/>
    <property type="molecule type" value="Genomic_DNA"/>
</dbReference>
<accession>A0ABQ5ITR6</accession>
<dbReference type="Pfam" id="PF20662">
    <property type="entry name" value="COG4_C"/>
    <property type="match status" value="1"/>
</dbReference>
<name>A0ABQ5ITR6_9ASTR</name>
<dbReference type="Gene3D" id="1.20.58.1970">
    <property type="match status" value="1"/>
</dbReference>
<comment type="caution">
    <text evidence="3">The sequence shown here is derived from an EMBL/GenBank/DDBJ whole genome shotgun (WGS) entry which is preliminary data.</text>
</comment>
<reference evidence="3" key="1">
    <citation type="journal article" date="2022" name="Int. J. Mol. Sci.">
        <title>Draft Genome of Tanacetum Coccineum: Genomic Comparison of Closely Related Tanacetum-Family Plants.</title>
        <authorList>
            <person name="Yamashiro T."/>
            <person name="Shiraishi A."/>
            <person name="Nakayama K."/>
            <person name="Satake H."/>
        </authorList>
    </citation>
    <scope>NUCLEOTIDE SEQUENCE</scope>
</reference>
<feature type="non-terminal residue" evidence="3">
    <location>
        <position position="1"/>
    </location>
</feature>
<keyword evidence="4" id="KW-1185">Reference proteome</keyword>
<feature type="domain" description="Conserved oligomeric Golgi complex subunit 4 C-terminal" evidence="2">
    <location>
        <begin position="2"/>
        <end position="120"/>
    </location>
</feature>
<dbReference type="PANTHER" id="PTHR47718:SF12">
    <property type="entry name" value="PROTEIN FAR1-RELATED SEQUENCE"/>
    <property type="match status" value="1"/>
</dbReference>
<gene>
    <name evidence="3" type="ORF">Tco_1112936</name>
</gene>
<evidence type="ECO:0000256" key="1">
    <source>
        <dbReference type="SAM" id="MobiDB-lite"/>
    </source>
</evidence>
<proteinExistence type="predicted"/>
<sequence length="381" mass="44115">VFPAPTDRERIKSCLSELGEMSNGFKKALVAGLEQLVGTMTHRIRPVLDSVATVSYELSEEEYAENEVNDPWVQRLVHAVETNSGWLQPLMTSNNYDSFVHLVIDFIVKRLEVIMMQKKIHWRSATGPRCEGFDSSRDEDSESDYEYHRPIPNGHKYQFPDVSVEEKPTKGHVFDNFDEAYNMYLEYAEKARFSIRKFTTKHKKCEITHKYILCSNATKPRKTMVKDTLVQDNQNEFNQNDGAKKFGKNGTPAVTDCKAVVRFKAIHGTTCYKLYDFVENHNHPLVDENNMYTLRARRKLDISDKVFIHRTSLSTIGPIKAHRLRVAFMGGFHKVRGKPIDWKNFRCSLNKYIGPRDAQMLVDKMNDRKKHVPNFSLNTKL</sequence>
<organism evidence="3 4">
    <name type="scientific">Tanacetum coccineum</name>
    <dbReference type="NCBI Taxonomy" id="301880"/>
    <lineage>
        <taxon>Eukaryota</taxon>
        <taxon>Viridiplantae</taxon>
        <taxon>Streptophyta</taxon>
        <taxon>Embryophyta</taxon>
        <taxon>Tracheophyta</taxon>
        <taxon>Spermatophyta</taxon>
        <taxon>Magnoliopsida</taxon>
        <taxon>eudicotyledons</taxon>
        <taxon>Gunneridae</taxon>
        <taxon>Pentapetalae</taxon>
        <taxon>asterids</taxon>
        <taxon>campanulids</taxon>
        <taxon>Asterales</taxon>
        <taxon>Asteraceae</taxon>
        <taxon>Asteroideae</taxon>
        <taxon>Anthemideae</taxon>
        <taxon>Anthemidinae</taxon>
        <taxon>Tanacetum</taxon>
    </lineage>
</organism>
<evidence type="ECO:0000259" key="2">
    <source>
        <dbReference type="Pfam" id="PF20662"/>
    </source>
</evidence>